<evidence type="ECO:0000313" key="3">
    <source>
        <dbReference type="Proteomes" id="UP000268162"/>
    </source>
</evidence>
<feature type="compositionally biased region" description="Polar residues" evidence="1">
    <location>
        <begin position="77"/>
        <end position="98"/>
    </location>
</feature>
<feature type="compositionally biased region" description="Low complexity" evidence="1">
    <location>
        <begin position="339"/>
        <end position="363"/>
    </location>
</feature>
<evidence type="ECO:0000313" key="2">
    <source>
        <dbReference type="EMBL" id="RKP38061.1"/>
    </source>
</evidence>
<dbReference type="AlphaFoldDB" id="A0A4P9ZYC1"/>
<feature type="compositionally biased region" description="Pro residues" evidence="1">
    <location>
        <begin position="40"/>
        <end position="51"/>
    </location>
</feature>
<organism evidence="2 3">
    <name type="scientific">Dimargaris cristalligena</name>
    <dbReference type="NCBI Taxonomy" id="215637"/>
    <lineage>
        <taxon>Eukaryota</taxon>
        <taxon>Fungi</taxon>
        <taxon>Fungi incertae sedis</taxon>
        <taxon>Zoopagomycota</taxon>
        <taxon>Kickxellomycotina</taxon>
        <taxon>Dimargaritomycetes</taxon>
        <taxon>Dimargaritales</taxon>
        <taxon>Dimargaritaceae</taxon>
        <taxon>Dimargaris</taxon>
    </lineage>
</organism>
<accession>A0A4P9ZYC1</accession>
<gene>
    <name evidence="2" type="ORF">BJ085DRAFT_40491</name>
</gene>
<dbReference type="Proteomes" id="UP000268162">
    <property type="component" value="Unassembled WGS sequence"/>
</dbReference>
<feature type="region of interest" description="Disordered" evidence="1">
    <location>
        <begin position="287"/>
        <end position="364"/>
    </location>
</feature>
<feature type="region of interest" description="Disordered" evidence="1">
    <location>
        <begin position="1"/>
        <end position="98"/>
    </location>
</feature>
<name>A0A4P9ZYC1_9FUNG</name>
<keyword evidence="3" id="KW-1185">Reference proteome</keyword>
<dbReference type="EMBL" id="ML002410">
    <property type="protein sequence ID" value="RKP38061.1"/>
    <property type="molecule type" value="Genomic_DNA"/>
</dbReference>
<sequence length="408" mass="43400">MQDHLLALNETTPDEAPPPYTPYARPDEQVVESGSQGWNNPPPRPARPTPPLNISGATSASARPTLPSRPVPGGSNSGRPASAQPSYSNQFLNPNQGSASLLNLHRPGPTVVGGGTNSQGARVSYAPLYPQSNQQSGPTMPWCWKCEDTGYKRPGKPCNRCPRGEAVRLGIRTCPQCFTAPRLTPRGPCPACGTRLPSSVWDFQTHRGPFSSLMSELAQLTLQPYDPYPVAGSGGGRVNYAAPVPGSVVGLGGVRPPFLPFGAGVPSPFLATAGNSRPATTTSQYQYRHNSYPHNGHSHSDVNLNRGQRSASLRQPAAPYGGGPAHGRHYGTYSGRTRSASQTSLNSTQTTPTSSSSSTTSPSCFVCRSRHRLHEEQLIPDSVMRNLPNRCPMCNSTWGSPLRTGTAA</sequence>
<protein>
    <submittedName>
        <fullName evidence="2">Uncharacterized protein</fullName>
    </submittedName>
</protein>
<evidence type="ECO:0000256" key="1">
    <source>
        <dbReference type="SAM" id="MobiDB-lite"/>
    </source>
</evidence>
<proteinExistence type="predicted"/>
<reference evidence="3" key="1">
    <citation type="journal article" date="2018" name="Nat. Microbiol.">
        <title>Leveraging single-cell genomics to expand the fungal tree of life.</title>
        <authorList>
            <person name="Ahrendt S.R."/>
            <person name="Quandt C.A."/>
            <person name="Ciobanu D."/>
            <person name="Clum A."/>
            <person name="Salamov A."/>
            <person name="Andreopoulos B."/>
            <person name="Cheng J.F."/>
            <person name="Woyke T."/>
            <person name="Pelin A."/>
            <person name="Henrissat B."/>
            <person name="Reynolds N.K."/>
            <person name="Benny G.L."/>
            <person name="Smith M.E."/>
            <person name="James T.Y."/>
            <person name="Grigoriev I.V."/>
        </authorList>
    </citation>
    <scope>NUCLEOTIDE SEQUENCE [LARGE SCALE GENOMIC DNA]</scope>
    <source>
        <strain evidence="3">RSA 468</strain>
    </source>
</reference>
<feature type="compositionally biased region" description="Polar residues" evidence="1">
    <location>
        <begin position="301"/>
        <end position="313"/>
    </location>
</feature>